<dbReference type="InterPro" id="IPR016161">
    <property type="entry name" value="Ald_DH/histidinol_DH"/>
</dbReference>
<evidence type="ECO:0000259" key="3">
    <source>
        <dbReference type="Pfam" id="PF00171"/>
    </source>
</evidence>
<reference evidence="5" key="1">
    <citation type="journal article" date="2019" name="Int. J. Syst. Evol. Microbiol.">
        <title>The Global Catalogue of Microorganisms (GCM) 10K type strain sequencing project: providing services to taxonomists for standard genome sequencing and annotation.</title>
        <authorList>
            <consortium name="The Broad Institute Genomics Platform"/>
            <consortium name="The Broad Institute Genome Sequencing Center for Infectious Disease"/>
            <person name="Wu L."/>
            <person name="Ma J."/>
        </authorList>
    </citation>
    <scope>NUCLEOTIDE SEQUENCE [LARGE SCALE GENOMIC DNA]</scope>
    <source>
        <strain evidence="5">NBRC 108894</strain>
    </source>
</reference>
<dbReference type="Pfam" id="PF00171">
    <property type="entry name" value="Aldedh"/>
    <property type="match status" value="1"/>
</dbReference>
<dbReference type="EMBL" id="BSVB01000001">
    <property type="protein sequence ID" value="GMA95069.1"/>
    <property type="molecule type" value="Genomic_DNA"/>
</dbReference>
<dbReference type="InterPro" id="IPR015590">
    <property type="entry name" value="Aldehyde_DH_dom"/>
</dbReference>
<protein>
    <recommendedName>
        <fullName evidence="3">Aldehyde dehydrogenase domain-containing protein</fullName>
    </recommendedName>
</protein>
<evidence type="ECO:0000256" key="2">
    <source>
        <dbReference type="ARBA" id="ARBA00023027"/>
    </source>
</evidence>
<keyword evidence="2" id="KW-0520">NAD</keyword>
<gene>
    <name evidence="4" type="ORF">GCM10025881_18930</name>
</gene>
<comment type="caution">
    <text evidence="4">The sequence shown here is derived from an EMBL/GenBank/DDBJ whole genome shotgun (WGS) entry which is preliminary data.</text>
</comment>
<accession>A0ABQ6K3Z7</accession>
<feature type="domain" description="Aldehyde dehydrogenase" evidence="3">
    <location>
        <begin position="4"/>
        <end position="127"/>
    </location>
</feature>
<organism evidence="4 5">
    <name type="scientific">Pseudolysinimonas kribbensis</name>
    <dbReference type="NCBI Taxonomy" id="433641"/>
    <lineage>
        <taxon>Bacteria</taxon>
        <taxon>Bacillati</taxon>
        <taxon>Actinomycetota</taxon>
        <taxon>Actinomycetes</taxon>
        <taxon>Micrococcales</taxon>
        <taxon>Microbacteriaceae</taxon>
        <taxon>Pseudolysinimonas</taxon>
    </lineage>
</organism>
<dbReference type="PANTHER" id="PTHR42862">
    <property type="entry name" value="DELTA-1-PYRROLINE-5-CARBOXYLATE DEHYDROGENASE 1, ISOFORM A-RELATED"/>
    <property type="match status" value="1"/>
</dbReference>
<dbReference type="InterPro" id="IPR050485">
    <property type="entry name" value="Proline_metab_enzyme"/>
</dbReference>
<dbReference type="Proteomes" id="UP001157034">
    <property type="component" value="Unassembled WGS sequence"/>
</dbReference>
<proteinExistence type="predicted"/>
<sequence length="132" mass="13506">MGARTGAERGELLDRIGEVLAALRGRLIEVMVAETGKTLAEADVEVSEAVDFAHYYAGLARELAGIEGAAFAPVPVVLVAPPWNFPVSIPAGGVLQALAAGSAVILKPAPQAGRCGAILAEAFREAGRRASS</sequence>
<name>A0ABQ6K3Z7_9MICO</name>
<keyword evidence="5" id="KW-1185">Reference proteome</keyword>
<dbReference type="SUPFAM" id="SSF53720">
    <property type="entry name" value="ALDH-like"/>
    <property type="match status" value="1"/>
</dbReference>
<evidence type="ECO:0000313" key="4">
    <source>
        <dbReference type="EMBL" id="GMA95069.1"/>
    </source>
</evidence>
<evidence type="ECO:0000256" key="1">
    <source>
        <dbReference type="ARBA" id="ARBA00023002"/>
    </source>
</evidence>
<dbReference type="Gene3D" id="3.40.605.10">
    <property type="entry name" value="Aldehyde Dehydrogenase, Chain A, domain 1"/>
    <property type="match status" value="1"/>
</dbReference>
<dbReference type="InterPro" id="IPR016162">
    <property type="entry name" value="Ald_DH_N"/>
</dbReference>
<keyword evidence="1" id="KW-0560">Oxidoreductase</keyword>
<evidence type="ECO:0000313" key="5">
    <source>
        <dbReference type="Proteomes" id="UP001157034"/>
    </source>
</evidence>
<dbReference type="PANTHER" id="PTHR42862:SF1">
    <property type="entry name" value="DELTA-1-PYRROLINE-5-CARBOXYLATE DEHYDROGENASE 2, ISOFORM A-RELATED"/>
    <property type="match status" value="1"/>
</dbReference>